<protein>
    <submittedName>
        <fullName evidence="1">Uncharacterized protein</fullName>
    </submittedName>
</protein>
<proteinExistence type="predicted"/>
<reference evidence="1" key="1">
    <citation type="submission" date="2023-06" db="EMBL/GenBank/DDBJ databases">
        <title>Genome-scale phylogeny and comparative genomics of the fungal order Sordariales.</title>
        <authorList>
            <consortium name="Lawrence Berkeley National Laboratory"/>
            <person name="Hensen N."/>
            <person name="Bonometti L."/>
            <person name="Westerberg I."/>
            <person name="Brannstrom I.O."/>
            <person name="Guillou S."/>
            <person name="Cros-Aarteil S."/>
            <person name="Calhoun S."/>
            <person name="Haridas S."/>
            <person name="Kuo A."/>
            <person name="Mondo S."/>
            <person name="Pangilinan J."/>
            <person name="Riley R."/>
            <person name="Labutti K."/>
            <person name="Andreopoulos B."/>
            <person name="Lipzen A."/>
            <person name="Chen C."/>
            <person name="Yanf M."/>
            <person name="Daum C."/>
            <person name="Ng V."/>
            <person name="Clum A."/>
            <person name="Steindorff A."/>
            <person name="Ohm R."/>
            <person name="Martin F."/>
            <person name="Silar P."/>
            <person name="Natvig D."/>
            <person name="Lalanne C."/>
            <person name="Gautier V."/>
            <person name="Ament-Velasquez S.L."/>
            <person name="Kruys A."/>
            <person name="Hutchinson M.I."/>
            <person name="Powell A.J."/>
            <person name="Barry K."/>
            <person name="Miller A.N."/>
            <person name="Grigoriev I.V."/>
            <person name="Debuchy R."/>
            <person name="Gladieux P."/>
            <person name="Thoren M.H."/>
            <person name="Johannesson H."/>
        </authorList>
    </citation>
    <scope>NUCLEOTIDE SEQUENCE</scope>
    <source>
        <strain evidence="1">SMH4607-1</strain>
    </source>
</reference>
<evidence type="ECO:0000313" key="2">
    <source>
        <dbReference type="Proteomes" id="UP001172102"/>
    </source>
</evidence>
<sequence length="97" mass="11056">MLIGALLLFPLSLFEFSGNDRATALFFSSSATLLCCPVSWLSCFSLLPSLRLATYMLRMTDVLPRRIIYDICSCFLLMNHPMICMTELALSPRRRTR</sequence>
<dbReference type="Proteomes" id="UP001172102">
    <property type="component" value="Unassembled WGS sequence"/>
</dbReference>
<gene>
    <name evidence="1" type="ORF">B0H67DRAFT_334207</name>
</gene>
<keyword evidence="2" id="KW-1185">Reference proteome</keyword>
<comment type="caution">
    <text evidence="1">The sequence shown here is derived from an EMBL/GenBank/DDBJ whole genome shotgun (WGS) entry which is preliminary data.</text>
</comment>
<name>A0AA40DM47_9PEZI</name>
<dbReference type="AlphaFoldDB" id="A0AA40DM47"/>
<evidence type="ECO:0000313" key="1">
    <source>
        <dbReference type="EMBL" id="KAK0708245.1"/>
    </source>
</evidence>
<dbReference type="EMBL" id="JAUKUA010000006">
    <property type="protein sequence ID" value="KAK0708245.1"/>
    <property type="molecule type" value="Genomic_DNA"/>
</dbReference>
<organism evidence="1 2">
    <name type="scientific">Lasiosphaeris hirsuta</name>
    <dbReference type="NCBI Taxonomy" id="260670"/>
    <lineage>
        <taxon>Eukaryota</taxon>
        <taxon>Fungi</taxon>
        <taxon>Dikarya</taxon>
        <taxon>Ascomycota</taxon>
        <taxon>Pezizomycotina</taxon>
        <taxon>Sordariomycetes</taxon>
        <taxon>Sordariomycetidae</taxon>
        <taxon>Sordariales</taxon>
        <taxon>Lasiosphaeriaceae</taxon>
        <taxon>Lasiosphaeris</taxon>
    </lineage>
</organism>
<accession>A0AA40DM47</accession>